<evidence type="ECO:0000313" key="1">
    <source>
        <dbReference type="EMBL" id="CAE7219912.1"/>
    </source>
</evidence>
<sequence>MKTKPSTMRSFYFLVLLGFSNALFQPRQSNVLENITSTGGACIGTTTITSTITLITINATSSQFPLFPTSPSLRLPVPLWHNGTNLTQNYSAPTEPSVPFSATSSLRDNNHGTLMYKILFMMAVSMLSIALVH</sequence>
<proteinExistence type="predicted"/>
<dbReference type="AlphaFoldDB" id="A0A6S6WFP6"/>
<accession>A0A6S6WFP6</accession>
<protein>
    <submittedName>
        <fullName evidence="1">Uncharacterized protein</fullName>
    </submittedName>
</protein>
<evidence type="ECO:0000313" key="2">
    <source>
        <dbReference type="Proteomes" id="UP000472372"/>
    </source>
</evidence>
<dbReference type="Proteomes" id="UP000472372">
    <property type="component" value="Chromosome 12"/>
</dbReference>
<name>A0A6S6WFP6_9PLEO</name>
<dbReference type="EMBL" id="HG992988">
    <property type="protein sequence ID" value="CAE7219912.1"/>
    <property type="molecule type" value="Genomic_DNA"/>
</dbReference>
<organism evidence="1 2">
    <name type="scientific">Pyrenophora teres f. teres</name>
    <dbReference type="NCBI Taxonomy" id="97479"/>
    <lineage>
        <taxon>Eukaryota</taxon>
        <taxon>Fungi</taxon>
        <taxon>Dikarya</taxon>
        <taxon>Ascomycota</taxon>
        <taxon>Pezizomycotina</taxon>
        <taxon>Dothideomycetes</taxon>
        <taxon>Pleosporomycetidae</taxon>
        <taxon>Pleosporales</taxon>
        <taxon>Pleosporineae</taxon>
        <taxon>Pleosporaceae</taxon>
        <taxon>Pyrenophora</taxon>
    </lineage>
</organism>
<reference evidence="1" key="1">
    <citation type="submission" date="2021-02" db="EMBL/GenBank/DDBJ databases">
        <authorList>
            <person name="Syme A R."/>
            <person name="Syme A R."/>
            <person name="Moolhuijzen P."/>
        </authorList>
    </citation>
    <scope>NUCLEOTIDE SEQUENCE</scope>
    <source>
        <strain evidence="1">W1-1</strain>
    </source>
</reference>
<gene>
    <name evidence="1" type="ORF">PTTW11_11239</name>
</gene>